<evidence type="ECO:0000256" key="7">
    <source>
        <dbReference type="ARBA" id="ARBA00048787"/>
    </source>
</evidence>
<sequence>MSNLKSKKISISNFCKLIPKIELHAHLNGSLNEDILKQLGCDETSISEYQKLTEILNKTSRNLDECFHLFPIAHNATKTKEKLYMATKSVIKDFKKDNTIYLELRTTPRSEEDMSKEEYIETVVKCINDCKSKYKILVKLILSINRRQDDNNAEESLKIIIKMKEKYPDIIKGIDLSGDPKVGTFNENLFEKARIAGLKTSIHCAEVKNNEEVKKILDFGPDRLGHAVCLHPAYEGSQENWDLYLQKKIPIECCLTSNVICGTVERYEEHHIQELINLRLPFSICTDDKGVFRTNSSKEYEHVMKHFKISPTDLYQFNYNSVEQSFASDEEKKRLIHVLNKVLYLFLGDIFSMVQIKDYCDEPVDEQLYRDLNLAPMWREFY</sequence>
<evidence type="ECO:0000256" key="1">
    <source>
        <dbReference type="ARBA" id="ARBA00001947"/>
    </source>
</evidence>
<organism evidence="9 10">
    <name type="scientific">Psylliodes chrysocephalus</name>
    <dbReference type="NCBI Taxonomy" id="3402493"/>
    <lineage>
        <taxon>Eukaryota</taxon>
        <taxon>Metazoa</taxon>
        <taxon>Ecdysozoa</taxon>
        <taxon>Arthropoda</taxon>
        <taxon>Hexapoda</taxon>
        <taxon>Insecta</taxon>
        <taxon>Pterygota</taxon>
        <taxon>Neoptera</taxon>
        <taxon>Endopterygota</taxon>
        <taxon>Coleoptera</taxon>
        <taxon>Polyphaga</taxon>
        <taxon>Cucujiformia</taxon>
        <taxon>Chrysomeloidea</taxon>
        <taxon>Chrysomelidae</taxon>
        <taxon>Galerucinae</taxon>
        <taxon>Alticini</taxon>
        <taxon>Psylliodes</taxon>
    </lineage>
</organism>
<evidence type="ECO:0000256" key="2">
    <source>
        <dbReference type="ARBA" id="ARBA00006676"/>
    </source>
</evidence>
<dbReference type="GO" id="GO:0004000">
    <property type="term" value="F:adenosine deaminase activity"/>
    <property type="evidence" value="ECO:0007669"/>
    <property type="project" value="TreeGrafter"/>
</dbReference>
<protein>
    <recommendedName>
        <fullName evidence="8">Adenosine deaminase domain-containing protein</fullName>
    </recommendedName>
</protein>
<evidence type="ECO:0000256" key="5">
    <source>
        <dbReference type="ARBA" id="ARBA00022833"/>
    </source>
</evidence>
<keyword evidence="6" id="KW-0546">Nucleotide metabolism</keyword>
<comment type="cofactor">
    <cofactor evidence="1">
        <name>Zn(2+)</name>
        <dbReference type="ChEBI" id="CHEBI:29105"/>
    </cofactor>
</comment>
<dbReference type="Gene3D" id="3.20.20.140">
    <property type="entry name" value="Metal-dependent hydrolases"/>
    <property type="match status" value="1"/>
</dbReference>
<keyword evidence="5" id="KW-0862">Zinc</keyword>
<dbReference type="GO" id="GO:0009117">
    <property type="term" value="P:nucleotide metabolic process"/>
    <property type="evidence" value="ECO:0007669"/>
    <property type="project" value="UniProtKB-KW"/>
</dbReference>
<evidence type="ECO:0000256" key="6">
    <source>
        <dbReference type="ARBA" id="ARBA00023080"/>
    </source>
</evidence>
<proteinExistence type="inferred from homology"/>
<feature type="domain" description="Adenosine deaminase" evidence="8">
    <location>
        <begin position="19"/>
        <end position="340"/>
    </location>
</feature>
<dbReference type="PANTHER" id="PTHR11409">
    <property type="entry name" value="ADENOSINE DEAMINASE"/>
    <property type="match status" value="1"/>
</dbReference>
<dbReference type="AlphaFoldDB" id="A0A9P0GF72"/>
<gene>
    <name evidence="9" type="ORF">PSYICH_LOCUS9387</name>
</gene>
<comment type="catalytic activity">
    <reaction evidence="7">
        <text>N(6)-methyl-AMP + H2O + H(+) = IMP + methylamine</text>
        <dbReference type="Rhea" id="RHEA:16001"/>
        <dbReference type="ChEBI" id="CHEBI:15377"/>
        <dbReference type="ChEBI" id="CHEBI:15378"/>
        <dbReference type="ChEBI" id="CHEBI:58053"/>
        <dbReference type="ChEBI" id="CHEBI:59338"/>
        <dbReference type="ChEBI" id="CHEBI:144842"/>
    </reaction>
    <physiologicalReaction direction="left-to-right" evidence="7">
        <dbReference type="Rhea" id="RHEA:16002"/>
    </physiologicalReaction>
</comment>
<dbReference type="GO" id="GO:0006154">
    <property type="term" value="P:adenosine catabolic process"/>
    <property type="evidence" value="ECO:0007669"/>
    <property type="project" value="TreeGrafter"/>
</dbReference>
<name>A0A9P0GF72_9CUCU</name>
<dbReference type="EMBL" id="OV651815">
    <property type="protein sequence ID" value="CAH1108651.1"/>
    <property type="molecule type" value="Genomic_DNA"/>
</dbReference>
<dbReference type="InterPro" id="IPR032466">
    <property type="entry name" value="Metal_Hydrolase"/>
</dbReference>
<dbReference type="SUPFAM" id="SSF51556">
    <property type="entry name" value="Metallo-dependent hydrolases"/>
    <property type="match status" value="1"/>
</dbReference>
<keyword evidence="3" id="KW-0479">Metal-binding</keyword>
<accession>A0A9P0GF72</accession>
<dbReference type="OrthoDB" id="272271at2759"/>
<dbReference type="InterPro" id="IPR006330">
    <property type="entry name" value="Ado/ade_deaminase"/>
</dbReference>
<evidence type="ECO:0000259" key="8">
    <source>
        <dbReference type="Pfam" id="PF00962"/>
    </source>
</evidence>
<evidence type="ECO:0000313" key="9">
    <source>
        <dbReference type="EMBL" id="CAH1108651.1"/>
    </source>
</evidence>
<evidence type="ECO:0000256" key="3">
    <source>
        <dbReference type="ARBA" id="ARBA00022723"/>
    </source>
</evidence>
<evidence type="ECO:0000313" key="10">
    <source>
        <dbReference type="Proteomes" id="UP001153636"/>
    </source>
</evidence>
<dbReference type="GO" id="GO:0046872">
    <property type="term" value="F:metal ion binding"/>
    <property type="evidence" value="ECO:0007669"/>
    <property type="project" value="UniProtKB-KW"/>
</dbReference>
<dbReference type="CDD" id="cd00443">
    <property type="entry name" value="ADA_AMPD"/>
    <property type="match status" value="1"/>
</dbReference>
<keyword evidence="4" id="KW-0378">Hydrolase</keyword>
<comment type="similarity">
    <text evidence="2">Belongs to the metallo-dependent hydrolases superfamily. Adenosine and AMP deaminases family.</text>
</comment>
<dbReference type="Proteomes" id="UP001153636">
    <property type="component" value="Chromosome 3"/>
</dbReference>
<keyword evidence="10" id="KW-1185">Reference proteome</keyword>
<dbReference type="InterPro" id="IPR001365">
    <property type="entry name" value="A_deaminase_dom"/>
</dbReference>
<dbReference type="PANTHER" id="PTHR11409:SF42">
    <property type="entry name" value="ADENOSINE DEAMINASE-LIKE PROTEIN"/>
    <property type="match status" value="1"/>
</dbReference>
<dbReference type="Pfam" id="PF00962">
    <property type="entry name" value="A_deaminase"/>
    <property type="match status" value="1"/>
</dbReference>
<reference evidence="9" key="1">
    <citation type="submission" date="2022-01" db="EMBL/GenBank/DDBJ databases">
        <authorList>
            <person name="King R."/>
        </authorList>
    </citation>
    <scope>NUCLEOTIDE SEQUENCE</scope>
</reference>
<evidence type="ECO:0000256" key="4">
    <source>
        <dbReference type="ARBA" id="ARBA00022801"/>
    </source>
</evidence>
<dbReference type="GO" id="GO:0046103">
    <property type="term" value="P:inosine biosynthetic process"/>
    <property type="evidence" value="ECO:0007669"/>
    <property type="project" value="TreeGrafter"/>
</dbReference>